<dbReference type="Proteomes" id="UP001219518">
    <property type="component" value="Unassembled WGS sequence"/>
</dbReference>
<organism evidence="1 2">
    <name type="scientific">Frankliniella fusca</name>
    <dbReference type="NCBI Taxonomy" id="407009"/>
    <lineage>
        <taxon>Eukaryota</taxon>
        <taxon>Metazoa</taxon>
        <taxon>Ecdysozoa</taxon>
        <taxon>Arthropoda</taxon>
        <taxon>Hexapoda</taxon>
        <taxon>Insecta</taxon>
        <taxon>Pterygota</taxon>
        <taxon>Neoptera</taxon>
        <taxon>Paraneoptera</taxon>
        <taxon>Thysanoptera</taxon>
        <taxon>Terebrantia</taxon>
        <taxon>Thripoidea</taxon>
        <taxon>Thripidae</taxon>
        <taxon>Frankliniella</taxon>
    </lineage>
</organism>
<sequence length="64" mass="7161">MIASFSLDLCNVLNIGDGGKDVNIQDMVLCGITPYDHMDILGSRFPMVKVNSMIPMHEYIVDWS</sequence>
<reference evidence="1" key="1">
    <citation type="submission" date="2021-07" db="EMBL/GenBank/DDBJ databases">
        <authorList>
            <person name="Catto M.A."/>
            <person name="Jacobson A."/>
            <person name="Kennedy G."/>
            <person name="Labadie P."/>
            <person name="Hunt B.G."/>
            <person name="Srinivasan R."/>
        </authorList>
    </citation>
    <scope>NUCLEOTIDE SEQUENCE</scope>
    <source>
        <strain evidence="1">PL_HMW_Pooled</strain>
        <tissue evidence="1">Head</tissue>
    </source>
</reference>
<dbReference type="AlphaFoldDB" id="A0AAE1HKD0"/>
<name>A0AAE1HKD0_9NEOP</name>
<comment type="caution">
    <text evidence="1">The sequence shown here is derived from an EMBL/GenBank/DDBJ whole genome shotgun (WGS) entry which is preliminary data.</text>
</comment>
<dbReference type="EMBL" id="JAHWGI010001073">
    <property type="protein sequence ID" value="KAK3922185.1"/>
    <property type="molecule type" value="Genomic_DNA"/>
</dbReference>
<reference evidence="1" key="2">
    <citation type="journal article" date="2023" name="BMC Genomics">
        <title>Pest status, molecular evolution, and epigenetic factors derived from the genome assembly of Frankliniella fusca, a thysanopteran phytovirus vector.</title>
        <authorList>
            <person name="Catto M.A."/>
            <person name="Labadie P.E."/>
            <person name="Jacobson A.L."/>
            <person name="Kennedy G.G."/>
            <person name="Srinivasan R."/>
            <person name="Hunt B.G."/>
        </authorList>
    </citation>
    <scope>NUCLEOTIDE SEQUENCE</scope>
    <source>
        <strain evidence="1">PL_HMW_Pooled</strain>
    </source>
</reference>
<gene>
    <name evidence="1" type="ORF">KUF71_001364</name>
</gene>
<evidence type="ECO:0000313" key="2">
    <source>
        <dbReference type="Proteomes" id="UP001219518"/>
    </source>
</evidence>
<keyword evidence="2" id="KW-1185">Reference proteome</keyword>
<accession>A0AAE1HKD0</accession>
<protein>
    <submittedName>
        <fullName evidence="1">Folylpolyglutamate synthase</fullName>
    </submittedName>
</protein>
<evidence type="ECO:0000313" key="1">
    <source>
        <dbReference type="EMBL" id="KAK3922185.1"/>
    </source>
</evidence>
<proteinExistence type="predicted"/>